<keyword evidence="1" id="KW-0472">Membrane</keyword>
<name>I3CEN5_9GAMM</name>
<dbReference type="AlphaFoldDB" id="I3CEN5"/>
<dbReference type="RefSeq" id="WP_002684658.1">
    <property type="nucleotide sequence ID" value="NZ_JH600070.1"/>
</dbReference>
<evidence type="ECO:0000256" key="1">
    <source>
        <dbReference type="SAM" id="Phobius"/>
    </source>
</evidence>
<organism evidence="2 3">
    <name type="scientific">Beggiatoa alba B18LD</name>
    <dbReference type="NCBI Taxonomy" id="395493"/>
    <lineage>
        <taxon>Bacteria</taxon>
        <taxon>Pseudomonadati</taxon>
        <taxon>Pseudomonadota</taxon>
        <taxon>Gammaproteobacteria</taxon>
        <taxon>Thiotrichales</taxon>
        <taxon>Thiotrichaceae</taxon>
        <taxon>Beggiatoa</taxon>
    </lineage>
</organism>
<gene>
    <name evidence="2" type="ORF">BegalDRAFT_1176</name>
</gene>
<keyword evidence="1" id="KW-0812">Transmembrane</keyword>
<dbReference type="Proteomes" id="UP000005744">
    <property type="component" value="Unassembled WGS sequence"/>
</dbReference>
<dbReference type="OrthoDB" id="9894391at2"/>
<reference evidence="2 3" key="1">
    <citation type="submission" date="2011-11" db="EMBL/GenBank/DDBJ databases">
        <title>Improved High-Quality Draft sequence of Beggiatoa alba B18lD.</title>
        <authorList>
            <consortium name="US DOE Joint Genome Institute"/>
            <person name="Lucas S."/>
            <person name="Han J."/>
            <person name="Lapidus A."/>
            <person name="Cheng J.-F."/>
            <person name="Goodwin L."/>
            <person name="Pitluck S."/>
            <person name="Peters L."/>
            <person name="Mikhailova N."/>
            <person name="Held B."/>
            <person name="Detter J.C."/>
            <person name="Han C."/>
            <person name="Tapia R."/>
            <person name="Land M."/>
            <person name="Hauser L."/>
            <person name="Kyrpides N."/>
            <person name="Ivanova N."/>
            <person name="Pagani I."/>
            <person name="Samuel K."/>
            <person name="Teske A."/>
            <person name="Mueller J."/>
            <person name="Woyke T."/>
        </authorList>
    </citation>
    <scope>NUCLEOTIDE SEQUENCE [LARGE SCALE GENOMIC DNA]</scope>
    <source>
        <strain evidence="2 3">B18LD</strain>
    </source>
</reference>
<dbReference type="EMBL" id="JH600070">
    <property type="protein sequence ID" value="EIJ42078.1"/>
    <property type="molecule type" value="Genomic_DNA"/>
</dbReference>
<evidence type="ECO:0000313" key="3">
    <source>
        <dbReference type="Proteomes" id="UP000005744"/>
    </source>
</evidence>
<evidence type="ECO:0000313" key="2">
    <source>
        <dbReference type="EMBL" id="EIJ42078.1"/>
    </source>
</evidence>
<sequence length="177" mass="21300">MKYYIKKLVLYGFILFIAYLSLAYLMLHKDYAYERAQQNYVNGQVSANFLGHDTYSADERIRVRGSPYELLLSIEQNLTTDYLVILKTVTLRKMYNKEISFENKQEILKMPTREYNKTYPTYFSFKDLYLEYTPYLLYLEFSVRIGENIQIEKLEIPIYPNYQEYYSNTLLDMIMSV</sequence>
<dbReference type="HOGENOM" id="CLU_1515014_0_0_6"/>
<keyword evidence="3" id="KW-1185">Reference proteome</keyword>
<keyword evidence="1" id="KW-1133">Transmembrane helix</keyword>
<protein>
    <submittedName>
        <fullName evidence="2">Uncharacterized protein</fullName>
    </submittedName>
</protein>
<feature type="transmembrane region" description="Helical" evidence="1">
    <location>
        <begin position="9"/>
        <end position="27"/>
    </location>
</feature>
<proteinExistence type="predicted"/>
<accession>I3CEN5</accession>